<protein>
    <submittedName>
        <fullName evidence="1">Uncharacterized protein</fullName>
    </submittedName>
</protein>
<keyword evidence="2" id="KW-1185">Reference proteome</keyword>
<name>A0A4Y2GZI0_ARAVE</name>
<comment type="caution">
    <text evidence="1">The sequence shown here is derived from an EMBL/GenBank/DDBJ whole genome shotgun (WGS) entry which is preliminary data.</text>
</comment>
<sequence>MLRIGLNSHFTVKIPSRGHLGNRRENYEGENGLGVTSFLREPIMIWNFGSMVLFDVRGIYMYFRKNSTDIREDIAAFHFYFAAYSSGDIKSLNLQGRRELNMQINDERICLKAPAKLLCSFSHLSAPGRSVLVGMQIIYTMFFSFIPST</sequence>
<reference evidence="1 2" key="1">
    <citation type="journal article" date="2019" name="Sci. Rep.">
        <title>Orb-weaving spider Araneus ventricosus genome elucidates the spidroin gene catalogue.</title>
        <authorList>
            <person name="Kono N."/>
            <person name="Nakamura H."/>
            <person name="Ohtoshi R."/>
            <person name="Moran D.A.P."/>
            <person name="Shinohara A."/>
            <person name="Yoshida Y."/>
            <person name="Fujiwara M."/>
            <person name="Mori M."/>
            <person name="Tomita M."/>
            <person name="Arakawa K."/>
        </authorList>
    </citation>
    <scope>NUCLEOTIDE SEQUENCE [LARGE SCALE GENOMIC DNA]</scope>
</reference>
<accession>A0A4Y2GZI0</accession>
<organism evidence="1 2">
    <name type="scientific">Araneus ventricosus</name>
    <name type="common">Orbweaver spider</name>
    <name type="synonym">Epeira ventricosa</name>
    <dbReference type="NCBI Taxonomy" id="182803"/>
    <lineage>
        <taxon>Eukaryota</taxon>
        <taxon>Metazoa</taxon>
        <taxon>Ecdysozoa</taxon>
        <taxon>Arthropoda</taxon>
        <taxon>Chelicerata</taxon>
        <taxon>Arachnida</taxon>
        <taxon>Araneae</taxon>
        <taxon>Araneomorphae</taxon>
        <taxon>Entelegynae</taxon>
        <taxon>Araneoidea</taxon>
        <taxon>Araneidae</taxon>
        <taxon>Araneus</taxon>
    </lineage>
</organism>
<dbReference type="AlphaFoldDB" id="A0A4Y2GZI0"/>
<proteinExistence type="predicted"/>
<dbReference type="EMBL" id="BGPR01001672">
    <property type="protein sequence ID" value="GBM59220.1"/>
    <property type="molecule type" value="Genomic_DNA"/>
</dbReference>
<dbReference type="Proteomes" id="UP000499080">
    <property type="component" value="Unassembled WGS sequence"/>
</dbReference>
<evidence type="ECO:0000313" key="1">
    <source>
        <dbReference type="EMBL" id="GBM59220.1"/>
    </source>
</evidence>
<evidence type="ECO:0000313" key="2">
    <source>
        <dbReference type="Proteomes" id="UP000499080"/>
    </source>
</evidence>
<gene>
    <name evidence="1" type="ORF">AVEN_240406_1</name>
</gene>